<dbReference type="SMART" id="SM00382">
    <property type="entry name" value="AAA"/>
    <property type="match status" value="1"/>
</dbReference>
<dbReference type="InterPro" id="IPR017911">
    <property type="entry name" value="MacB-like_ATP-bd"/>
</dbReference>
<evidence type="ECO:0000256" key="3">
    <source>
        <dbReference type="ARBA" id="ARBA00022840"/>
    </source>
</evidence>
<keyword evidence="1" id="KW-0813">Transport</keyword>
<dbReference type="SUPFAM" id="SSF52540">
    <property type="entry name" value="P-loop containing nucleoside triphosphate hydrolases"/>
    <property type="match status" value="1"/>
</dbReference>
<dbReference type="GO" id="GO:0022857">
    <property type="term" value="F:transmembrane transporter activity"/>
    <property type="evidence" value="ECO:0007669"/>
    <property type="project" value="TreeGrafter"/>
</dbReference>
<comment type="caution">
    <text evidence="5">The sequence shown here is derived from an EMBL/GenBank/DDBJ whole genome shotgun (WGS) entry which is preliminary data.</text>
</comment>
<dbReference type="OrthoDB" id="9802264at2"/>
<dbReference type="CDD" id="cd03255">
    <property type="entry name" value="ABC_MJ0796_LolCDE_FtsE"/>
    <property type="match status" value="1"/>
</dbReference>
<dbReference type="PROSITE" id="PS50893">
    <property type="entry name" value="ABC_TRANSPORTER_2"/>
    <property type="match status" value="1"/>
</dbReference>
<dbReference type="STRING" id="1503.CLPU_4c00640"/>
<keyword evidence="6" id="KW-1185">Reference proteome</keyword>
<proteinExistence type="predicted"/>
<dbReference type="GO" id="GO:0005886">
    <property type="term" value="C:plasma membrane"/>
    <property type="evidence" value="ECO:0007669"/>
    <property type="project" value="TreeGrafter"/>
</dbReference>
<dbReference type="GO" id="GO:0005524">
    <property type="term" value="F:ATP binding"/>
    <property type="evidence" value="ECO:0007669"/>
    <property type="project" value="UniProtKB-KW"/>
</dbReference>
<dbReference type="PATRIC" id="fig|1503.3.peg.2287"/>
<accession>A0A0L0WC20</accession>
<dbReference type="Proteomes" id="UP000037267">
    <property type="component" value="Unassembled WGS sequence"/>
</dbReference>
<dbReference type="Pfam" id="PF00005">
    <property type="entry name" value="ABC_tran"/>
    <property type="match status" value="1"/>
</dbReference>
<dbReference type="PANTHER" id="PTHR24220:SF685">
    <property type="entry name" value="ABC TRANSPORTER RELATED"/>
    <property type="match status" value="1"/>
</dbReference>
<dbReference type="InterPro" id="IPR027417">
    <property type="entry name" value="P-loop_NTPase"/>
</dbReference>
<dbReference type="AlphaFoldDB" id="A0A0L0WC20"/>
<gene>
    <name evidence="5" type="ORF">CLPU_4c00640</name>
</gene>
<dbReference type="RefSeq" id="WP_050354597.1">
    <property type="nucleotide sequence ID" value="NZ_LGSS01000004.1"/>
</dbReference>
<protein>
    <submittedName>
        <fullName evidence="5">ABC transporter ATP-binding protein</fullName>
        <ecNumber evidence="5">3.6.3.-</ecNumber>
    </submittedName>
</protein>
<dbReference type="InterPro" id="IPR003439">
    <property type="entry name" value="ABC_transporter-like_ATP-bd"/>
</dbReference>
<dbReference type="GO" id="GO:0016887">
    <property type="term" value="F:ATP hydrolysis activity"/>
    <property type="evidence" value="ECO:0007669"/>
    <property type="project" value="InterPro"/>
</dbReference>
<keyword evidence="2" id="KW-0547">Nucleotide-binding</keyword>
<name>A0A0L0WC20_GOTPU</name>
<keyword evidence="3 5" id="KW-0067">ATP-binding</keyword>
<reference evidence="6" key="1">
    <citation type="submission" date="2015-07" db="EMBL/GenBank/DDBJ databases">
        <title>Draft genome sequence of the purine-degrading Gottschalkia purinilyticum DSM 1384 (formerly Clostridium purinilyticum).</title>
        <authorList>
            <person name="Poehlein A."/>
            <person name="Schiel-Bengelsdorf B."/>
            <person name="Bengelsdorf F.R."/>
            <person name="Daniel R."/>
            <person name="Duerre P."/>
        </authorList>
    </citation>
    <scope>NUCLEOTIDE SEQUENCE [LARGE SCALE GENOMIC DNA]</scope>
    <source>
        <strain evidence="6">DSM 1384</strain>
    </source>
</reference>
<organism evidence="5 6">
    <name type="scientific">Gottschalkia purinilytica</name>
    <name type="common">Clostridium purinilyticum</name>
    <dbReference type="NCBI Taxonomy" id="1503"/>
    <lineage>
        <taxon>Bacteria</taxon>
        <taxon>Bacillati</taxon>
        <taxon>Bacillota</taxon>
        <taxon>Tissierellia</taxon>
        <taxon>Tissierellales</taxon>
        <taxon>Gottschalkiaceae</taxon>
        <taxon>Gottschalkia</taxon>
    </lineage>
</organism>
<evidence type="ECO:0000256" key="2">
    <source>
        <dbReference type="ARBA" id="ARBA00022741"/>
    </source>
</evidence>
<dbReference type="EC" id="3.6.3.-" evidence="5"/>
<feature type="domain" description="ABC transporter" evidence="4">
    <location>
        <begin position="4"/>
        <end position="232"/>
    </location>
</feature>
<dbReference type="PROSITE" id="PS00211">
    <property type="entry name" value="ABC_TRANSPORTER_1"/>
    <property type="match status" value="1"/>
</dbReference>
<dbReference type="FunFam" id="3.40.50.300:FF:000032">
    <property type="entry name" value="Export ABC transporter ATP-binding protein"/>
    <property type="match status" value="1"/>
</dbReference>
<dbReference type="InterPro" id="IPR003593">
    <property type="entry name" value="AAA+_ATPase"/>
</dbReference>
<sequence length="233" mass="25615">MNKLEIINLSKTYGKGENRVEALKNVSLSIESGKFTAIVGASGSGKSTFLHCAAGLDNPTTGKVMLNDKNILNLSEEELSRLRRQKFGFIFQSFNLIPVIDVYENITLPVSIDNKKIDTKYISEIIDVLGLKDKINKFPNELSGGQQQRVAIARALANKPEIIFADEPTGNLDSKTTDEVINLLKFCVQKFGQTLVMITHNDSIAAIADVCVTIQDGEIINNVNQNLDSSNIQ</sequence>
<evidence type="ECO:0000313" key="5">
    <source>
        <dbReference type="EMBL" id="KNF09018.1"/>
    </source>
</evidence>
<evidence type="ECO:0000256" key="1">
    <source>
        <dbReference type="ARBA" id="ARBA00022448"/>
    </source>
</evidence>
<dbReference type="GO" id="GO:0098796">
    <property type="term" value="C:membrane protein complex"/>
    <property type="evidence" value="ECO:0007669"/>
    <property type="project" value="UniProtKB-ARBA"/>
</dbReference>
<dbReference type="PANTHER" id="PTHR24220">
    <property type="entry name" value="IMPORT ATP-BINDING PROTEIN"/>
    <property type="match status" value="1"/>
</dbReference>
<evidence type="ECO:0000259" key="4">
    <source>
        <dbReference type="PROSITE" id="PS50893"/>
    </source>
</evidence>
<dbReference type="InterPro" id="IPR017871">
    <property type="entry name" value="ABC_transporter-like_CS"/>
</dbReference>
<dbReference type="InterPro" id="IPR015854">
    <property type="entry name" value="ABC_transpr_LolD-like"/>
</dbReference>
<keyword evidence="5" id="KW-0378">Hydrolase</keyword>
<dbReference type="EMBL" id="LGSS01000004">
    <property type="protein sequence ID" value="KNF09018.1"/>
    <property type="molecule type" value="Genomic_DNA"/>
</dbReference>
<evidence type="ECO:0000313" key="6">
    <source>
        <dbReference type="Proteomes" id="UP000037267"/>
    </source>
</evidence>
<dbReference type="Gene3D" id="3.40.50.300">
    <property type="entry name" value="P-loop containing nucleotide triphosphate hydrolases"/>
    <property type="match status" value="1"/>
</dbReference>